<dbReference type="PANTHER" id="PTHR43380">
    <property type="entry name" value="2-OXOISOVALERATE DEHYDROGENASE SUBUNIT ALPHA, MITOCHONDRIAL"/>
    <property type="match status" value="1"/>
</dbReference>
<evidence type="ECO:0000256" key="6">
    <source>
        <dbReference type="ARBA" id="ARBA00022958"/>
    </source>
</evidence>
<comment type="similarity">
    <text evidence="3 9">Belongs to the BCKDHA family.</text>
</comment>
<dbReference type="FunFam" id="3.40.50.970:FF:000015">
    <property type="entry name" value="2-oxoisovalerate dehydrogenase subunit alpha"/>
    <property type="match status" value="1"/>
</dbReference>
<evidence type="ECO:0000256" key="9">
    <source>
        <dbReference type="RuleBase" id="RU365014"/>
    </source>
</evidence>
<evidence type="ECO:0000313" key="12">
    <source>
        <dbReference type="Proteomes" id="UP000398389"/>
    </source>
</evidence>
<proteinExistence type="inferred from homology"/>
<sequence length="480" mass="54075">MKAFFNTSSKVTRTLPKTSHTKIPQLVISHKYIHSTLSEKSASILSESHKTPDASSSPRINKGLDFPGITKTKFVKDMALNDPALLQPMEIYRLIDVDGTQFDKSYEVDVDKDLAIRMYREMHIIGILDNIMYEAQRQGRLSFYMVNAGEEASAIGSASALKPNDVIFSQYREAGAILHRGLTVKEFMSQLYANKNDHGHGRSMPVHYMSKTLRIQPISSPLATQIPHAAGAAYALKVLGEKSGVDPKSENEIDDGACVICYFGDGAASEGDFHAALNMAATLNCPVIFFCRNNGYAISTPTKEQYRGDGIASRGIGYGIETIRVDGNDLLAVRRVTQKAREVATRDKKPVLIEAMSYRISHHSTSDDSFAYRPKREVEDWKRKDNPVVRFRKWLELKNWWNEDEEAKLKVELKKSVLKEFSAGEKTLKPQIRNIFDDMYDTLPETLIEQRRELGEILDTYPDHFDLSHFEGGRQGLGDK</sequence>
<evidence type="ECO:0000256" key="2">
    <source>
        <dbReference type="ARBA" id="ARBA00004305"/>
    </source>
</evidence>
<accession>A0A5E8BR40</accession>
<keyword evidence="12" id="KW-1185">Reference proteome</keyword>
<keyword evidence="4" id="KW-0479">Metal-binding</keyword>
<keyword evidence="6" id="KW-0630">Potassium</keyword>
<dbReference type="GO" id="GO:0009083">
    <property type="term" value="P:branched-chain amino acid catabolic process"/>
    <property type="evidence" value="ECO:0007669"/>
    <property type="project" value="TreeGrafter"/>
</dbReference>
<keyword evidence="9" id="KW-0786">Thiamine pyrophosphate</keyword>
<dbReference type="Gene3D" id="3.40.50.970">
    <property type="match status" value="1"/>
</dbReference>
<reference evidence="11 12" key="1">
    <citation type="submission" date="2019-09" db="EMBL/GenBank/DDBJ databases">
        <authorList>
            <person name="Brejova B."/>
        </authorList>
    </citation>
    <scope>NUCLEOTIDE SEQUENCE [LARGE SCALE GENOMIC DNA]</scope>
</reference>
<dbReference type="Proteomes" id="UP000398389">
    <property type="component" value="Unassembled WGS sequence"/>
</dbReference>
<dbReference type="InterPro" id="IPR029061">
    <property type="entry name" value="THDP-binding"/>
</dbReference>
<evidence type="ECO:0000256" key="3">
    <source>
        <dbReference type="ARBA" id="ARBA00008646"/>
    </source>
</evidence>
<name>A0A5E8BR40_9ASCO</name>
<evidence type="ECO:0000256" key="4">
    <source>
        <dbReference type="ARBA" id="ARBA00022723"/>
    </source>
</evidence>
<evidence type="ECO:0000313" key="11">
    <source>
        <dbReference type="EMBL" id="VVT53813.1"/>
    </source>
</evidence>
<dbReference type="PANTHER" id="PTHR43380:SF1">
    <property type="entry name" value="2-OXOISOVALERATE DEHYDROGENASE SUBUNIT ALPHA, MITOCHONDRIAL"/>
    <property type="match status" value="1"/>
</dbReference>
<protein>
    <recommendedName>
        <fullName evidence="9">2-oxoisovalerate dehydrogenase subunit alpha</fullName>
        <ecNumber evidence="9">1.2.4.4</ecNumber>
    </recommendedName>
    <alternativeName>
        <fullName evidence="9">Branched-chain alpha-keto acid dehydrogenase E1 component alpha chain</fullName>
    </alternativeName>
</protein>
<dbReference type="CDD" id="cd02000">
    <property type="entry name" value="TPP_E1_PDC_ADC_BCADC"/>
    <property type="match status" value="1"/>
</dbReference>
<evidence type="ECO:0000256" key="1">
    <source>
        <dbReference type="ARBA" id="ARBA00001964"/>
    </source>
</evidence>
<dbReference type="InterPro" id="IPR050771">
    <property type="entry name" value="Alpha-ketoacid_DH_E1_comp"/>
</dbReference>
<dbReference type="AlphaFoldDB" id="A0A5E8BR40"/>
<gene>
    <name evidence="11" type="ORF">SAPINGB_P003763</name>
</gene>
<dbReference type="EMBL" id="CABVLU010000003">
    <property type="protein sequence ID" value="VVT53813.1"/>
    <property type="molecule type" value="Genomic_DNA"/>
</dbReference>
<evidence type="ECO:0000259" key="10">
    <source>
        <dbReference type="Pfam" id="PF00676"/>
    </source>
</evidence>
<comment type="subcellular location">
    <subcellularLocation>
        <location evidence="2">Mitochondrion matrix</location>
    </subcellularLocation>
</comment>
<dbReference type="OrthoDB" id="3845at2759"/>
<evidence type="ECO:0000256" key="7">
    <source>
        <dbReference type="ARBA" id="ARBA00023002"/>
    </source>
</evidence>
<comment type="catalytic activity">
    <reaction evidence="9">
        <text>N(6)-[(R)-lipoyl]-L-lysyl-[protein] + 3-methyl-2-oxobutanoate + H(+) = N(6)-[(R)-S(8)-2-methylpropanoyldihydrolipoyl]-L-lysyl-[protein] + CO2</text>
        <dbReference type="Rhea" id="RHEA:13457"/>
        <dbReference type="Rhea" id="RHEA-COMP:10474"/>
        <dbReference type="Rhea" id="RHEA-COMP:10497"/>
        <dbReference type="ChEBI" id="CHEBI:11851"/>
        <dbReference type="ChEBI" id="CHEBI:15378"/>
        <dbReference type="ChEBI" id="CHEBI:16526"/>
        <dbReference type="ChEBI" id="CHEBI:83099"/>
        <dbReference type="ChEBI" id="CHEBI:83142"/>
        <dbReference type="EC" id="1.2.4.4"/>
    </reaction>
</comment>
<dbReference type="SUPFAM" id="SSF52518">
    <property type="entry name" value="Thiamin diphosphate-binding fold (THDP-binding)"/>
    <property type="match status" value="1"/>
</dbReference>
<evidence type="ECO:0000256" key="8">
    <source>
        <dbReference type="ARBA" id="ARBA00023128"/>
    </source>
</evidence>
<dbReference type="GO" id="GO:0005759">
    <property type="term" value="C:mitochondrial matrix"/>
    <property type="evidence" value="ECO:0007669"/>
    <property type="project" value="UniProtKB-SubCell"/>
</dbReference>
<comment type="cofactor">
    <cofactor evidence="1 9">
        <name>thiamine diphosphate</name>
        <dbReference type="ChEBI" id="CHEBI:58937"/>
    </cofactor>
</comment>
<keyword evidence="5" id="KW-0809">Transit peptide</keyword>
<dbReference type="GO" id="GO:0046872">
    <property type="term" value="F:metal ion binding"/>
    <property type="evidence" value="ECO:0007669"/>
    <property type="project" value="UniProtKB-KW"/>
</dbReference>
<keyword evidence="8" id="KW-0496">Mitochondrion</keyword>
<dbReference type="GO" id="GO:0003863">
    <property type="term" value="F:branched-chain 2-oxo acid dehydrogenase activity"/>
    <property type="evidence" value="ECO:0007669"/>
    <property type="project" value="UniProtKB-EC"/>
</dbReference>
<comment type="function">
    <text evidence="9">The branched-chain alpha-keto dehydrogenase complex catalyzes the overall conversion of alpha-keto acids to acyl-CoA and CO(2). It contains multiple copies of three enzymatic components: branched-chain alpha-keto acid decarboxylase (E1), lipoamide acyltransferase (E2) and lipoamide dehydrogenase (E3).</text>
</comment>
<dbReference type="EC" id="1.2.4.4" evidence="9"/>
<organism evidence="11 12">
    <name type="scientific">Magnusiomyces paraingens</name>
    <dbReference type="NCBI Taxonomy" id="2606893"/>
    <lineage>
        <taxon>Eukaryota</taxon>
        <taxon>Fungi</taxon>
        <taxon>Dikarya</taxon>
        <taxon>Ascomycota</taxon>
        <taxon>Saccharomycotina</taxon>
        <taxon>Dipodascomycetes</taxon>
        <taxon>Dipodascales</taxon>
        <taxon>Dipodascaceae</taxon>
        <taxon>Magnusiomyces</taxon>
    </lineage>
</organism>
<feature type="domain" description="Dehydrogenase E1 component" evidence="10">
    <location>
        <begin position="120"/>
        <end position="432"/>
    </location>
</feature>
<dbReference type="GeneID" id="43582578"/>
<dbReference type="InterPro" id="IPR001017">
    <property type="entry name" value="DH_E1"/>
</dbReference>
<dbReference type="Pfam" id="PF00676">
    <property type="entry name" value="E1_dh"/>
    <property type="match status" value="1"/>
</dbReference>
<keyword evidence="7 9" id="KW-0560">Oxidoreductase</keyword>
<dbReference type="RefSeq" id="XP_031854369.1">
    <property type="nucleotide sequence ID" value="XM_031998478.1"/>
</dbReference>
<evidence type="ECO:0000256" key="5">
    <source>
        <dbReference type="ARBA" id="ARBA00022946"/>
    </source>
</evidence>